<protein>
    <recommendedName>
        <fullName evidence="3">Fibronectin type-III domain-containing protein</fullName>
    </recommendedName>
</protein>
<dbReference type="PANTHER" id="PTHR46708:SF2">
    <property type="entry name" value="FIBRONECTIN TYPE-III DOMAIN-CONTAINING PROTEIN"/>
    <property type="match status" value="1"/>
</dbReference>
<sequence length="379" mass="41935">MIGRVLEQSKALSQVLFEDKKTRHLVPTWQDTDVLESINNALGPLQEFTDALSGEAYVSVSYLKPVLHLLRTSTLTESDEDTNLTKEIKTSALGYIEDKYSDPATQELMDINSFLDPRFKTDYISAETVPDIKERVKIEMEQEKRAHVSTTDPMPQGAAEAEPSTTGKGKRSLSSFFKSKAVPPSSSTTQLEDAIKAELDNYLMTPTIDGEQDPLAWWRVHNDNFPWLSKLAQPLAPDQLTVDSVDTTSATVIWNQPPGLDQTHHQYKISYCCPGTERHITTTSSASITLSDLKPATEYSVTVCTVLENGMESQMVLTTINTMLPAPDQLTVDSVDATSATVIWNQPPGLDNHHYQISYQCPGTEPHITTSSPSITLSI</sequence>
<dbReference type="PANTHER" id="PTHR46708">
    <property type="entry name" value="TENASCIN"/>
    <property type="match status" value="1"/>
</dbReference>
<dbReference type="InterPro" id="IPR050991">
    <property type="entry name" value="ECM_Regulatory_Proteins"/>
</dbReference>
<dbReference type="InterPro" id="IPR013783">
    <property type="entry name" value="Ig-like_fold"/>
</dbReference>
<reference evidence="4 5" key="1">
    <citation type="submission" date="2024-06" db="EMBL/GenBank/DDBJ databases">
        <authorList>
            <person name="Pan Q."/>
            <person name="Wen M."/>
            <person name="Jouanno E."/>
            <person name="Zahm M."/>
            <person name="Klopp C."/>
            <person name="Cabau C."/>
            <person name="Louis A."/>
            <person name="Berthelot C."/>
            <person name="Parey E."/>
            <person name="Roest Crollius H."/>
            <person name="Montfort J."/>
            <person name="Robinson-Rechavi M."/>
            <person name="Bouchez O."/>
            <person name="Lampietro C."/>
            <person name="Lopez Roques C."/>
            <person name="Donnadieu C."/>
            <person name="Postlethwait J."/>
            <person name="Bobe J."/>
            <person name="Verreycken H."/>
            <person name="Guiguen Y."/>
        </authorList>
    </citation>
    <scope>NUCLEOTIDE SEQUENCE [LARGE SCALE GENOMIC DNA]</scope>
    <source>
        <strain evidence="4">Up_M1</strain>
        <tissue evidence="4">Testis</tissue>
    </source>
</reference>
<evidence type="ECO:0000256" key="1">
    <source>
        <dbReference type="ARBA" id="ARBA00022737"/>
    </source>
</evidence>
<keyword evidence="1" id="KW-0677">Repeat</keyword>
<dbReference type="InterPro" id="IPR008906">
    <property type="entry name" value="HATC_C_dom"/>
</dbReference>
<dbReference type="Pfam" id="PF05699">
    <property type="entry name" value="Dimer_Tnp_hAT"/>
    <property type="match status" value="1"/>
</dbReference>
<dbReference type="PROSITE" id="PS50853">
    <property type="entry name" value="FN3"/>
    <property type="match status" value="1"/>
</dbReference>
<dbReference type="Pfam" id="PF00041">
    <property type="entry name" value="fn3"/>
    <property type="match status" value="1"/>
</dbReference>
<evidence type="ECO:0000313" key="4">
    <source>
        <dbReference type="EMBL" id="KAL1023621.1"/>
    </source>
</evidence>
<dbReference type="SMART" id="SM00060">
    <property type="entry name" value="FN3"/>
    <property type="match status" value="2"/>
</dbReference>
<dbReference type="Proteomes" id="UP001557470">
    <property type="component" value="Unassembled WGS sequence"/>
</dbReference>
<evidence type="ECO:0000256" key="2">
    <source>
        <dbReference type="SAM" id="MobiDB-lite"/>
    </source>
</evidence>
<dbReference type="Gene3D" id="2.60.40.10">
    <property type="entry name" value="Immunoglobulins"/>
    <property type="match status" value="2"/>
</dbReference>
<dbReference type="SUPFAM" id="SSF49265">
    <property type="entry name" value="Fibronectin type III"/>
    <property type="match status" value="1"/>
</dbReference>
<evidence type="ECO:0000259" key="3">
    <source>
        <dbReference type="PROSITE" id="PS50853"/>
    </source>
</evidence>
<feature type="region of interest" description="Disordered" evidence="2">
    <location>
        <begin position="141"/>
        <end position="190"/>
    </location>
</feature>
<dbReference type="EMBL" id="JAGEUA010000001">
    <property type="protein sequence ID" value="KAL1023621.1"/>
    <property type="molecule type" value="Genomic_DNA"/>
</dbReference>
<dbReference type="AlphaFoldDB" id="A0ABD0XQJ3"/>
<gene>
    <name evidence="4" type="ORF">UPYG_G00043640</name>
</gene>
<dbReference type="CDD" id="cd00063">
    <property type="entry name" value="FN3"/>
    <property type="match status" value="1"/>
</dbReference>
<evidence type="ECO:0000313" key="5">
    <source>
        <dbReference type="Proteomes" id="UP001557470"/>
    </source>
</evidence>
<accession>A0ABD0XQJ3</accession>
<proteinExistence type="predicted"/>
<organism evidence="4 5">
    <name type="scientific">Umbra pygmaea</name>
    <name type="common">Eastern mudminnow</name>
    <dbReference type="NCBI Taxonomy" id="75934"/>
    <lineage>
        <taxon>Eukaryota</taxon>
        <taxon>Metazoa</taxon>
        <taxon>Chordata</taxon>
        <taxon>Craniata</taxon>
        <taxon>Vertebrata</taxon>
        <taxon>Euteleostomi</taxon>
        <taxon>Actinopterygii</taxon>
        <taxon>Neopterygii</taxon>
        <taxon>Teleostei</taxon>
        <taxon>Protacanthopterygii</taxon>
        <taxon>Esociformes</taxon>
        <taxon>Umbridae</taxon>
        <taxon>Umbra</taxon>
    </lineage>
</organism>
<dbReference type="SUPFAM" id="SSF53098">
    <property type="entry name" value="Ribonuclease H-like"/>
    <property type="match status" value="1"/>
</dbReference>
<feature type="domain" description="Fibronectin type-III" evidence="3">
    <location>
        <begin position="236"/>
        <end position="326"/>
    </location>
</feature>
<comment type="caution">
    <text evidence="4">The sequence shown here is derived from an EMBL/GenBank/DDBJ whole genome shotgun (WGS) entry which is preliminary data.</text>
</comment>
<name>A0ABD0XQJ3_UMBPY</name>
<dbReference type="InterPro" id="IPR036116">
    <property type="entry name" value="FN3_sf"/>
</dbReference>
<dbReference type="InterPro" id="IPR012337">
    <property type="entry name" value="RNaseH-like_sf"/>
</dbReference>
<dbReference type="InterPro" id="IPR003961">
    <property type="entry name" value="FN3_dom"/>
</dbReference>
<keyword evidence="5" id="KW-1185">Reference proteome</keyword>
<feature type="compositionally biased region" description="Polar residues" evidence="2">
    <location>
        <begin position="163"/>
        <end position="177"/>
    </location>
</feature>